<protein>
    <submittedName>
        <fullName evidence="11">Piwi-like protein Ago3</fullName>
    </submittedName>
</protein>
<dbReference type="Proteomes" id="UP000694846">
    <property type="component" value="Unplaced"/>
</dbReference>
<dbReference type="GO" id="GO:0030154">
    <property type="term" value="P:cell differentiation"/>
    <property type="evidence" value="ECO:0007669"/>
    <property type="project" value="UniProtKB-KW"/>
</dbReference>
<keyword evidence="3" id="KW-0963">Cytoplasm</keyword>
<keyword evidence="6" id="KW-0943">RNA-mediated gene silencing</keyword>
<dbReference type="SMART" id="SM00949">
    <property type="entry name" value="PAZ"/>
    <property type="match status" value="1"/>
</dbReference>
<feature type="domain" description="PAZ" evidence="8">
    <location>
        <begin position="299"/>
        <end position="428"/>
    </location>
</feature>
<dbReference type="GeneID" id="112679679"/>
<evidence type="ECO:0000256" key="3">
    <source>
        <dbReference type="ARBA" id="ARBA00022490"/>
    </source>
</evidence>
<dbReference type="InterPro" id="IPR003165">
    <property type="entry name" value="Piwi"/>
</dbReference>
<evidence type="ECO:0000313" key="11">
    <source>
        <dbReference type="RefSeq" id="XP_025405353.1"/>
    </source>
</evidence>
<dbReference type="SUPFAM" id="SSF101690">
    <property type="entry name" value="PAZ domain"/>
    <property type="match status" value="1"/>
</dbReference>
<dbReference type="InterPro" id="IPR036085">
    <property type="entry name" value="PAZ_dom_sf"/>
</dbReference>
<dbReference type="InterPro" id="IPR012337">
    <property type="entry name" value="RNaseH-like_sf"/>
</dbReference>
<dbReference type="RefSeq" id="XP_025405353.1">
    <property type="nucleotide sequence ID" value="XM_025549568.1"/>
</dbReference>
<accession>A0A8B8F3T8</accession>
<evidence type="ECO:0000256" key="2">
    <source>
        <dbReference type="ARBA" id="ARBA00022473"/>
    </source>
</evidence>
<dbReference type="Pfam" id="PF23278">
    <property type="entry name" value="Piwi_N"/>
    <property type="match status" value="1"/>
</dbReference>
<evidence type="ECO:0000259" key="9">
    <source>
        <dbReference type="PROSITE" id="PS50822"/>
    </source>
</evidence>
<evidence type="ECO:0000256" key="4">
    <source>
        <dbReference type="ARBA" id="ARBA00022782"/>
    </source>
</evidence>
<evidence type="ECO:0000256" key="7">
    <source>
        <dbReference type="ARBA" id="ARBA00038291"/>
    </source>
</evidence>
<dbReference type="Gene3D" id="3.30.420.10">
    <property type="entry name" value="Ribonuclease H-like superfamily/Ribonuclease H"/>
    <property type="match status" value="1"/>
</dbReference>
<dbReference type="OrthoDB" id="445936at2759"/>
<dbReference type="Gene3D" id="3.40.50.2300">
    <property type="match status" value="1"/>
</dbReference>
<dbReference type="FunFam" id="3.30.420.10:FF:000014">
    <property type="entry name" value="Piwi-like RNA-mediated gene silencing 1"/>
    <property type="match status" value="1"/>
</dbReference>
<organism evidence="10 11">
    <name type="scientific">Sipha flava</name>
    <name type="common">yellow sugarcane aphid</name>
    <dbReference type="NCBI Taxonomy" id="143950"/>
    <lineage>
        <taxon>Eukaryota</taxon>
        <taxon>Metazoa</taxon>
        <taxon>Ecdysozoa</taxon>
        <taxon>Arthropoda</taxon>
        <taxon>Hexapoda</taxon>
        <taxon>Insecta</taxon>
        <taxon>Pterygota</taxon>
        <taxon>Neoptera</taxon>
        <taxon>Paraneoptera</taxon>
        <taxon>Hemiptera</taxon>
        <taxon>Sternorrhyncha</taxon>
        <taxon>Aphidomorpha</taxon>
        <taxon>Aphidoidea</taxon>
        <taxon>Aphididae</taxon>
        <taxon>Sipha</taxon>
    </lineage>
</organism>
<comment type="subcellular location">
    <subcellularLocation>
        <location evidence="1">Cytoplasm</location>
    </subcellularLocation>
</comment>
<keyword evidence="2" id="KW-0217">Developmental protein</keyword>
<dbReference type="PANTHER" id="PTHR22891">
    <property type="entry name" value="EUKARYOTIC TRANSLATION INITIATION FACTOR 2C"/>
    <property type="match status" value="1"/>
</dbReference>
<dbReference type="FunFam" id="2.170.260.10:FF:000003">
    <property type="entry name" value="Piwi-like RNA-mediated gene silencing 2"/>
    <property type="match status" value="1"/>
</dbReference>
<keyword evidence="4" id="KW-0221">Differentiation</keyword>
<dbReference type="InterPro" id="IPR036397">
    <property type="entry name" value="RNaseH_sf"/>
</dbReference>
<dbReference type="GO" id="GO:0140965">
    <property type="term" value="P:secondary piRNA processing"/>
    <property type="evidence" value="ECO:0007669"/>
    <property type="project" value="UniProtKB-ARBA"/>
</dbReference>
<keyword evidence="10" id="KW-1185">Reference proteome</keyword>
<evidence type="ECO:0000313" key="10">
    <source>
        <dbReference type="Proteomes" id="UP000694846"/>
    </source>
</evidence>
<dbReference type="Gene3D" id="2.170.260.10">
    <property type="entry name" value="paz domain"/>
    <property type="match status" value="1"/>
</dbReference>
<evidence type="ECO:0000256" key="6">
    <source>
        <dbReference type="ARBA" id="ARBA00023158"/>
    </source>
</evidence>
<reference evidence="11" key="1">
    <citation type="submission" date="2025-08" db="UniProtKB">
        <authorList>
            <consortium name="RefSeq"/>
        </authorList>
    </citation>
    <scope>IDENTIFICATION</scope>
    <source>
        <tissue evidence="11">Whole body</tissue>
    </source>
</reference>
<sequence length="902" mass="102828">MVGRGFLKSRLAQIAAQEVEDASKSENNNSIDVSTINNEPILGNNKPAARGRRAIFSRSAENSEFSETSRLSSLTLENSKNPECQMFPVPPVCQNGKVPKQCTSKIQLQSTTNLQQHPIPTEALTENNKPVICRVTENHKNNFKMTKLSSNYIKIEIEKEVGIFKYCVDFDPPVDIKSAKFYLLNQHNEKLPVKTFDGALLFVPIKLPQNVTNLMGTLKDGTEVKIKITYKSKNALNDSIHFYNMLFRRIINILGFVEFGRGHYDPIKKIELQQFQLEIWPGFITSIDQFENGLYMCCDVVHRVLRLQNCSQIMAEIAEEAKSRNKDVVGEIMAQLCGTTVITHYNSKTYRIDDIDFSMSPLSTFLKNGSEISYVSYYKNGYNIDIQNHQQPMIITKPKKKNLIKNGPQDSQDSDLCCLVPELCYLTGLSESMKNNYKLMSTISTHTKVDPNIRQNTLIEFVNRINDCEDTKKKLKDWGLSISPSLVISEGPVYKNESVIFGNQKKIPVENNMDWTMNVKKNLMFTAVKIINWAILYNSRDLSTARSFCKCLALCSQPLGMKINEPMPISVDGISPEAFVTSINNAVKCNSELQLVVVIFPSKRDDRYNAVKRICCSEIGIPSQVIISRTLSNPTKMRSFVQKIALQINCKLGGAGWSIDIPLNNCMIVGIDVYHEKNKQMSSVIGFVASLDKTFTQWYSVAKIQKNTHKEIGDVIHIAFFEILDAYKEKNGKLPEKIIIYRDGIGDGDIIYTEEFELRNLEEYLKTYSNNYCPMITYIIVQKRINTKIFRFLDEKYSNPSPGTVLDNTITKRNYFDFYLVSQNVRQGTVNPTHYVVLKNGCNLSVENVQRLSYKLCHLYYNWCGTIKIPAPVQYAHKLAYLIGENIRIPTKRNLCNTLYYL</sequence>
<evidence type="ECO:0000256" key="1">
    <source>
        <dbReference type="ARBA" id="ARBA00004496"/>
    </source>
</evidence>
<name>A0A8B8F3T8_9HEMI</name>
<dbReference type="CDD" id="cd02845">
    <property type="entry name" value="PAZ_piwi_like"/>
    <property type="match status" value="1"/>
</dbReference>
<dbReference type="SUPFAM" id="SSF53098">
    <property type="entry name" value="Ribonuclease H-like"/>
    <property type="match status" value="1"/>
</dbReference>
<proteinExistence type="inferred from homology"/>
<comment type="similarity">
    <text evidence="7">Belongs to the argonaute family. Piwi subfamily.</text>
</comment>
<evidence type="ECO:0000259" key="8">
    <source>
        <dbReference type="PROSITE" id="PS50821"/>
    </source>
</evidence>
<gene>
    <name evidence="11" type="primary">LOC112679679</name>
</gene>
<dbReference type="InterPro" id="IPR003100">
    <property type="entry name" value="PAZ_dom"/>
</dbReference>
<dbReference type="Pfam" id="PF02171">
    <property type="entry name" value="Piwi"/>
    <property type="match status" value="1"/>
</dbReference>
<evidence type="ECO:0000256" key="5">
    <source>
        <dbReference type="ARBA" id="ARBA00022884"/>
    </source>
</evidence>
<dbReference type="AlphaFoldDB" id="A0A8B8F3T8"/>
<keyword evidence="5" id="KW-0694">RNA-binding</keyword>
<dbReference type="PROSITE" id="PS50821">
    <property type="entry name" value="PAZ"/>
    <property type="match status" value="1"/>
</dbReference>
<dbReference type="PROSITE" id="PS50822">
    <property type="entry name" value="PIWI"/>
    <property type="match status" value="1"/>
</dbReference>
<feature type="domain" description="Piwi" evidence="9">
    <location>
        <begin position="595"/>
        <end position="888"/>
    </location>
</feature>
<dbReference type="Pfam" id="PF02170">
    <property type="entry name" value="PAZ"/>
    <property type="match status" value="1"/>
</dbReference>
<dbReference type="SMART" id="SM00950">
    <property type="entry name" value="Piwi"/>
    <property type="match status" value="1"/>
</dbReference>
<dbReference type="GO" id="GO:0003723">
    <property type="term" value="F:RNA binding"/>
    <property type="evidence" value="ECO:0007669"/>
    <property type="project" value="UniProtKB-KW"/>
</dbReference>
<dbReference type="GO" id="GO:0005737">
    <property type="term" value="C:cytoplasm"/>
    <property type="evidence" value="ECO:0007669"/>
    <property type="project" value="UniProtKB-SubCell"/>
</dbReference>
<dbReference type="CDD" id="cd04658">
    <property type="entry name" value="Piwi_piwi-like_Euk"/>
    <property type="match status" value="1"/>
</dbReference>